<comment type="caution">
    <text evidence="2">The sequence shown here is derived from an EMBL/GenBank/DDBJ whole genome shotgun (WGS) entry which is preliminary data.</text>
</comment>
<accession>A0A816ARH3</accession>
<name>A0A816ARH3_9BILA</name>
<protein>
    <submittedName>
        <fullName evidence="2">Uncharacterized protein</fullName>
    </submittedName>
</protein>
<evidence type="ECO:0000313" key="2">
    <source>
        <dbReference type="EMBL" id="CAF1600949.1"/>
    </source>
</evidence>
<dbReference type="AlphaFoldDB" id="A0A816ARH3"/>
<dbReference type="EMBL" id="CAJNOL010005182">
    <property type="protein sequence ID" value="CAF1600949.1"/>
    <property type="molecule type" value="Genomic_DNA"/>
</dbReference>
<proteinExistence type="predicted"/>
<evidence type="ECO:0000313" key="1">
    <source>
        <dbReference type="EMBL" id="CAF1349457.1"/>
    </source>
</evidence>
<sequence length="86" mass="9836">MDISDNYYYQKDKFSQLLEVLSSEIVNRAKQIIANDISSQTSNTSMGLKDALSICAMFRGTYLDYKEKADALNSKYMTPEKKVCFN</sequence>
<keyword evidence="3" id="KW-1185">Reference proteome</keyword>
<evidence type="ECO:0000313" key="3">
    <source>
        <dbReference type="Proteomes" id="UP000663870"/>
    </source>
</evidence>
<dbReference type="Proteomes" id="UP000663854">
    <property type="component" value="Unassembled WGS sequence"/>
</dbReference>
<organism evidence="2 3">
    <name type="scientific">Rotaria sordida</name>
    <dbReference type="NCBI Taxonomy" id="392033"/>
    <lineage>
        <taxon>Eukaryota</taxon>
        <taxon>Metazoa</taxon>
        <taxon>Spiralia</taxon>
        <taxon>Gnathifera</taxon>
        <taxon>Rotifera</taxon>
        <taxon>Eurotatoria</taxon>
        <taxon>Bdelloidea</taxon>
        <taxon>Philodinida</taxon>
        <taxon>Philodinidae</taxon>
        <taxon>Rotaria</taxon>
    </lineage>
</organism>
<dbReference type="Proteomes" id="UP000663870">
    <property type="component" value="Unassembled WGS sequence"/>
</dbReference>
<reference evidence="2" key="1">
    <citation type="submission" date="2021-02" db="EMBL/GenBank/DDBJ databases">
        <authorList>
            <person name="Nowell W R."/>
        </authorList>
    </citation>
    <scope>NUCLEOTIDE SEQUENCE</scope>
</reference>
<dbReference type="EMBL" id="CAJNOH010003813">
    <property type="protein sequence ID" value="CAF1349457.1"/>
    <property type="molecule type" value="Genomic_DNA"/>
</dbReference>
<gene>
    <name evidence="2" type="ORF">JXQ802_LOCUS48304</name>
    <name evidence="1" type="ORF">PYM288_LOCUS32313</name>
</gene>